<dbReference type="RefSeq" id="WP_284661895.1">
    <property type="nucleotide sequence ID" value="NZ_JAVMPT010000315.1"/>
</dbReference>
<gene>
    <name evidence="4" type="primary">sbcB</name>
    <name evidence="4" type="ORF">GP975_35485</name>
</gene>
<comment type="caution">
    <text evidence="4">The sequence shown here is derived from an EMBL/GenBank/DDBJ whole genome shotgun (WGS) entry which is preliminary data.</text>
</comment>
<evidence type="ECO:0000256" key="2">
    <source>
        <dbReference type="ARBA" id="ARBA00022839"/>
    </source>
</evidence>
<name>A0A8T5ZNZ7_ECOLX</name>
<evidence type="ECO:0000313" key="5">
    <source>
        <dbReference type="Proteomes" id="UP000460875"/>
    </source>
</evidence>
<dbReference type="Pfam" id="PF00929">
    <property type="entry name" value="RNase_T"/>
    <property type="match status" value="1"/>
</dbReference>
<dbReference type="InterPro" id="IPR013520">
    <property type="entry name" value="Ribonucl_H"/>
</dbReference>
<sequence length="54" mass="6170">MMNDGKQQSTFLFHDYETFGTHPALDRPAQFAAIRTDSEFNVIGEPEVFYCKPA</sequence>
<organism evidence="4 5">
    <name type="scientific">Escherichia coli</name>
    <dbReference type="NCBI Taxonomy" id="562"/>
    <lineage>
        <taxon>Bacteria</taxon>
        <taxon>Pseudomonadati</taxon>
        <taxon>Pseudomonadota</taxon>
        <taxon>Gammaproteobacteria</taxon>
        <taxon>Enterobacterales</taxon>
        <taxon>Enterobacteriaceae</taxon>
        <taxon>Escherichia</taxon>
    </lineage>
</organism>
<keyword evidence="2" id="KW-0269">Exonuclease</keyword>
<dbReference type="EC" id="3.1.11.1" evidence="4"/>
<dbReference type="SUPFAM" id="SSF53098">
    <property type="entry name" value="Ribonuclease H-like"/>
    <property type="match status" value="1"/>
</dbReference>
<dbReference type="GO" id="GO:0008310">
    <property type="term" value="F:single-stranded DNA 3'-5' DNA exonuclease activity"/>
    <property type="evidence" value="ECO:0007669"/>
    <property type="project" value="UniProtKB-EC"/>
</dbReference>
<feature type="domain" description="Exonuclease" evidence="3">
    <location>
        <begin position="13"/>
        <end position="53"/>
    </location>
</feature>
<keyword evidence="4" id="KW-0378">Hydrolase</keyword>
<evidence type="ECO:0000313" key="4">
    <source>
        <dbReference type="EMBL" id="MWR43215.1"/>
    </source>
</evidence>
<accession>A0A8T5ZNZ7</accession>
<evidence type="ECO:0000259" key="3">
    <source>
        <dbReference type="Pfam" id="PF00929"/>
    </source>
</evidence>
<protein>
    <submittedName>
        <fullName evidence="4">Exodeoxyribonuclease I</fullName>
        <ecNumber evidence="4">3.1.11.1</ecNumber>
    </submittedName>
</protein>
<reference evidence="4 5" key="1">
    <citation type="submission" date="2019-12" db="EMBL/GenBank/DDBJ databases">
        <title>Enteriobacteria Tanzani isolates_8377-8380.</title>
        <authorList>
            <person name="Subbiah M."/>
            <person name="Call D."/>
        </authorList>
    </citation>
    <scope>NUCLEOTIDE SEQUENCE [LARGE SCALE GENOMIC DNA]</scope>
    <source>
        <strain evidence="4 5">8379wE2</strain>
    </source>
</reference>
<proteinExistence type="predicted"/>
<dbReference type="GO" id="GO:0003676">
    <property type="term" value="F:nucleic acid binding"/>
    <property type="evidence" value="ECO:0007669"/>
    <property type="project" value="InterPro"/>
</dbReference>
<dbReference type="Proteomes" id="UP000460875">
    <property type="component" value="Unassembled WGS sequence"/>
</dbReference>
<keyword evidence="1" id="KW-0540">Nuclease</keyword>
<feature type="non-terminal residue" evidence="4">
    <location>
        <position position="54"/>
    </location>
</feature>
<dbReference type="EMBL" id="WTQT01002287">
    <property type="protein sequence ID" value="MWR43215.1"/>
    <property type="molecule type" value="Genomic_DNA"/>
</dbReference>
<dbReference type="InterPro" id="IPR012337">
    <property type="entry name" value="RNaseH-like_sf"/>
</dbReference>
<dbReference type="AlphaFoldDB" id="A0A8T5ZNZ7"/>
<dbReference type="InterPro" id="IPR036397">
    <property type="entry name" value="RNaseH_sf"/>
</dbReference>
<dbReference type="Gene3D" id="3.30.420.10">
    <property type="entry name" value="Ribonuclease H-like superfamily/Ribonuclease H"/>
    <property type="match status" value="1"/>
</dbReference>
<evidence type="ECO:0000256" key="1">
    <source>
        <dbReference type="ARBA" id="ARBA00022722"/>
    </source>
</evidence>